<dbReference type="EMBL" id="JANBUY010000345">
    <property type="protein sequence ID" value="KAJ2859874.1"/>
    <property type="molecule type" value="Genomic_DNA"/>
</dbReference>
<feature type="non-terminal residue" evidence="1">
    <location>
        <position position="86"/>
    </location>
</feature>
<reference evidence="1" key="1">
    <citation type="submission" date="2022-07" db="EMBL/GenBank/DDBJ databases">
        <title>Phylogenomic reconstructions and comparative analyses of Kickxellomycotina fungi.</title>
        <authorList>
            <person name="Reynolds N.K."/>
            <person name="Stajich J.E."/>
            <person name="Barry K."/>
            <person name="Grigoriev I.V."/>
            <person name="Crous P."/>
            <person name="Smith M.E."/>
        </authorList>
    </citation>
    <scope>NUCLEOTIDE SEQUENCE</scope>
    <source>
        <strain evidence="1">RSA 476</strain>
    </source>
</reference>
<name>A0A9W8ICN2_9FUNG</name>
<evidence type="ECO:0000313" key="2">
    <source>
        <dbReference type="Proteomes" id="UP001140074"/>
    </source>
</evidence>
<evidence type="ECO:0000313" key="1">
    <source>
        <dbReference type="EMBL" id="KAJ2859874.1"/>
    </source>
</evidence>
<gene>
    <name evidence="1" type="ORF">GGH94_005851</name>
</gene>
<sequence length="86" mass="9510">MCWILSELVFNYSEHSALLCSVDLLMAKPQKDGGGGSEAYVFFTHHCLLQSNKDMDFLTHAHSELGLIVTRLVESYTGAIFDSDPG</sequence>
<comment type="caution">
    <text evidence="1">The sequence shown here is derived from an EMBL/GenBank/DDBJ whole genome shotgun (WGS) entry which is preliminary data.</text>
</comment>
<protein>
    <submittedName>
        <fullName evidence="1">Uncharacterized protein</fullName>
    </submittedName>
</protein>
<dbReference type="Gene3D" id="3.40.50.150">
    <property type="entry name" value="Vaccinia Virus protein VP39"/>
    <property type="match status" value="1"/>
</dbReference>
<dbReference type="InterPro" id="IPR029063">
    <property type="entry name" value="SAM-dependent_MTases_sf"/>
</dbReference>
<proteinExistence type="predicted"/>
<dbReference type="Proteomes" id="UP001140074">
    <property type="component" value="Unassembled WGS sequence"/>
</dbReference>
<organism evidence="1 2">
    <name type="scientific">Coemansia aciculifera</name>
    <dbReference type="NCBI Taxonomy" id="417176"/>
    <lineage>
        <taxon>Eukaryota</taxon>
        <taxon>Fungi</taxon>
        <taxon>Fungi incertae sedis</taxon>
        <taxon>Zoopagomycota</taxon>
        <taxon>Kickxellomycotina</taxon>
        <taxon>Kickxellomycetes</taxon>
        <taxon>Kickxellales</taxon>
        <taxon>Kickxellaceae</taxon>
        <taxon>Coemansia</taxon>
    </lineage>
</organism>
<dbReference type="AlphaFoldDB" id="A0A9W8ICN2"/>
<keyword evidence="2" id="KW-1185">Reference proteome</keyword>
<accession>A0A9W8ICN2</accession>